<sequence length="243" mass="27838">MVPEEILNQRPYLVRGDIQTVLPDFLHLMGEEYVGPDEPGCVGFDPLEVFFPGLQHPEFSFQGFHLFFRGQLPGEKLVFQFSGDFAQNKFKLPYGTFEHAYSFVEALQDSFLDSPGDPEMINCNEGGFLSDPVKTADPLLHFHRIPRKIVVEKNVGKLKVQAFRTDLGREHYLHRRIFPESVYERLAFFPPDIPVDRNGTDTLCSQSFLQVAQRTLEKGKNKNFGLLFFCPHVPDRSDKSVIL</sequence>
<proteinExistence type="predicted"/>
<gene>
    <name evidence="1" type="ORF">SDC9_139358</name>
</gene>
<dbReference type="AlphaFoldDB" id="A0A645DUF0"/>
<dbReference type="EMBL" id="VSSQ01039192">
    <property type="protein sequence ID" value="MPM92223.1"/>
    <property type="molecule type" value="Genomic_DNA"/>
</dbReference>
<accession>A0A645DUF0</accession>
<evidence type="ECO:0000313" key="1">
    <source>
        <dbReference type="EMBL" id="MPM92223.1"/>
    </source>
</evidence>
<reference evidence="1" key="1">
    <citation type="submission" date="2019-08" db="EMBL/GenBank/DDBJ databases">
        <authorList>
            <person name="Kucharzyk K."/>
            <person name="Murdoch R.W."/>
            <person name="Higgins S."/>
            <person name="Loffler F."/>
        </authorList>
    </citation>
    <scope>NUCLEOTIDE SEQUENCE</scope>
</reference>
<protein>
    <submittedName>
        <fullName evidence="1">Uncharacterized protein</fullName>
    </submittedName>
</protein>
<organism evidence="1">
    <name type="scientific">bioreactor metagenome</name>
    <dbReference type="NCBI Taxonomy" id="1076179"/>
    <lineage>
        <taxon>unclassified sequences</taxon>
        <taxon>metagenomes</taxon>
        <taxon>ecological metagenomes</taxon>
    </lineage>
</organism>
<comment type="caution">
    <text evidence="1">The sequence shown here is derived from an EMBL/GenBank/DDBJ whole genome shotgun (WGS) entry which is preliminary data.</text>
</comment>
<name>A0A645DUF0_9ZZZZ</name>